<evidence type="ECO:0000256" key="6">
    <source>
        <dbReference type="ARBA" id="ARBA00029466"/>
    </source>
</evidence>
<feature type="region of interest" description="Disordered" evidence="7">
    <location>
        <begin position="34"/>
        <end position="56"/>
    </location>
</feature>
<evidence type="ECO:0000313" key="8">
    <source>
        <dbReference type="EMBL" id="GHI72146.1"/>
    </source>
</evidence>
<keyword evidence="2" id="KW-0255">Endonuclease</keyword>
<dbReference type="InterPro" id="IPR011335">
    <property type="entry name" value="Restrct_endonuc-II-like"/>
</dbReference>
<dbReference type="EMBL" id="BNEC01000005">
    <property type="protein sequence ID" value="GHI72146.1"/>
    <property type="molecule type" value="Genomic_DNA"/>
</dbReference>
<evidence type="ECO:0000256" key="1">
    <source>
        <dbReference type="ARBA" id="ARBA00022722"/>
    </source>
</evidence>
<keyword evidence="9" id="KW-1185">Reference proteome</keyword>
<dbReference type="Gene3D" id="3.40.960.10">
    <property type="entry name" value="VSR Endonuclease"/>
    <property type="match status" value="1"/>
</dbReference>
<evidence type="ECO:0000256" key="4">
    <source>
        <dbReference type="ARBA" id="ARBA00022801"/>
    </source>
</evidence>
<evidence type="ECO:0000256" key="5">
    <source>
        <dbReference type="ARBA" id="ARBA00023204"/>
    </source>
</evidence>
<sequence length="176" mass="20060">MRDGHERVAVTGEQIIRSLNSKIDSVCGTARRENDDVKPLDTTPDVRSRMSRQKSRDTQVEVALRRALHAAGFRYRVHRRPVKGVRREADIVFGPARVAVFVDGCFWHGCPEHATWPRRNAEFWRAKIEGNRSRDVDTDARLAEAGWLAVRVWEHEKVEAAAGRVAEIVRGRRTAV</sequence>
<evidence type="ECO:0000256" key="7">
    <source>
        <dbReference type="SAM" id="MobiDB-lite"/>
    </source>
</evidence>
<evidence type="ECO:0008006" key="10">
    <source>
        <dbReference type="Google" id="ProtNLM"/>
    </source>
</evidence>
<dbReference type="Pfam" id="PF03852">
    <property type="entry name" value="Vsr"/>
    <property type="match status" value="1"/>
</dbReference>
<evidence type="ECO:0000256" key="2">
    <source>
        <dbReference type="ARBA" id="ARBA00022759"/>
    </source>
</evidence>
<proteinExistence type="inferred from homology"/>
<protein>
    <recommendedName>
        <fullName evidence="10">Very short patch repair endonuclease</fullName>
    </recommendedName>
</protein>
<comment type="similarity">
    <text evidence="6">Belongs to the Vsr family.</text>
</comment>
<organism evidence="8 9">
    <name type="scientific">Streptomyces nojiriensis</name>
    <dbReference type="NCBI Taxonomy" id="66374"/>
    <lineage>
        <taxon>Bacteria</taxon>
        <taxon>Bacillati</taxon>
        <taxon>Actinomycetota</taxon>
        <taxon>Actinomycetes</taxon>
        <taxon>Kitasatosporales</taxon>
        <taxon>Streptomycetaceae</taxon>
        <taxon>Streptomyces</taxon>
    </lineage>
</organism>
<dbReference type="Proteomes" id="UP000613974">
    <property type="component" value="Unassembled WGS sequence"/>
</dbReference>
<dbReference type="CDD" id="cd00221">
    <property type="entry name" value="Vsr"/>
    <property type="match status" value="1"/>
</dbReference>
<keyword evidence="3" id="KW-0227">DNA damage</keyword>
<reference evidence="9" key="1">
    <citation type="submission" date="2023-07" db="EMBL/GenBank/DDBJ databases">
        <title>Whole genome shotgun sequence of Streptomyces nojiriensis NBRC 13794.</title>
        <authorList>
            <person name="Komaki H."/>
            <person name="Tamura T."/>
        </authorList>
    </citation>
    <scope>NUCLEOTIDE SEQUENCE [LARGE SCALE GENOMIC DNA]</scope>
    <source>
        <strain evidence="9">NBRC 13794</strain>
    </source>
</reference>
<comment type="caution">
    <text evidence="8">The sequence shown here is derived from an EMBL/GenBank/DDBJ whole genome shotgun (WGS) entry which is preliminary data.</text>
</comment>
<evidence type="ECO:0000256" key="3">
    <source>
        <dbReference type="ARBA" id="ARBA00022763"/>
    </source>
</evidence>
<keyword evidence="5" id="KW-0234">DNA repair</keyword>
<keyword evidence="1" id="KW-0540">Nuclease</keyword>
<gene>
    <name evidence="8" type="ORF">Snoj_60640</name>
</gene>
<dbReference type="SUPFAM" id="SSF52980">
    <property type="entry name" value="Restriction endonuclease-like"/>
    <property type="match status" value="1"/>
</dbReference>
<evidence type="ECO:0000313" key="9">
    <source>
        <dbReference type="Proteomes" id="UP000613974"/>
    </source>
</evidence>
<keyword evidence="4" id="KW-0378">Hydrolase</keyword>
<dbReference type="NCBIfam" id="TIGR00632">
    <property type="entry name" value="vsr"/>
    <property type="match status" value="1"/>
</dbReference>
<name>A0ABQ3SVH4_9ACTN</name>
<dbReference type="InterPro" id="IPR004603">
    <property type="entry name" value="DNA_mismatch_endonuc_vsr"/>
</dbReference>
<accession>A0ABQ3SVH4</accession>